<evidence type="ECO:0000256" key="4">
    <source>
        <dbReference type="ARBA" id="ARBA00023136"/>
    </source>
</evidence>
<dbReference type="InterPro" id="IPR007273">
    <property type="entry name" value="SCAMP"/>
</dbReference>
<dbReference type="STRING" id="5722.A2F016"/>
<evidence type="ECO:0000256" key="1">
    <source>
        <dbReference type="ARBA" id="ARBA00004141"/>
    </source>
</evidence>
<keyword evidence="8" id="KW-1185">Reference proteome</keyword>
<evidence type="ECO:0000256" key="2">
    <source>
        <dbReference type="ARBA" id="ARBA00022692"/>
    </source>
</evidence>
<keyword evidence="2 6" id="KW-0812">Transmembrane</keyword>
<dbReference type="Proteomes" id="UP000001542">
    <property type="component" value="Unassembled WGS sequence"/>
</dbReference>
<keyword evidence="3 6" id="KW-1133">Transmembrane helix</keyword>
<dbReference type="VEuPathDB" id="TrichDB:TVAGG3_0144500"/>
<feature type="coiled-coil region" evidence="5">
    <location>
        <begin position="2"/>
        <end position="32"/>
    </location>
</feature>
<organism evidence="7 8">
    <name type="scientific">Trichomonas vaginalis (strain ATCC PRA-98 / G3)</name>
    <dbReference type="NCBI Taxonomy" id="412133"/>
    <lineage>
        <taxon>Eukaryota</taxon>
        <taxon>Metamonada</taxon>
        <taxon>Parabasalia</taxon>
        <taxon>Trichomonadida</taxon>
        <taxon>Trichomonadidae</taxon>
        <taxon>Trichomonas</taxon>
    </lineage>
</organism>
<dbReference type="PANTHER" id="PTHR10687:SF2">
    <property type="entry name" value="SECRETORY CARRIER-ASSOCIATED MEMBRANE PROTEIN"/>
    <property type="match status" value="1"/>
</dbReference>
<evidence type="ECO:0000313" key="8">
    <source>
        <dbReference type="Proteomes" id="UP000001542"/>
    </source>
</evidence>
<dbReference type="RefSeq" id="XP_001330426.1">
    <property type="nucleotide sequence ID" value="XM_001330391.1"/>
</dbReference>
<feature type="transmembrane region" description="Helical" evidence="6">
    <location>
        <begin position="173"/>
        <end position="196"/>
    </location>
</feature>
<keyword evidence="5" id="KW-0175">Coiled coil</keyword>
<evidence type="ECO:0000256" key="6">
    <source>
        <dbReference type="SAM" id="Phobius"/>
    </source>
</evidence>
<dbReference type="GO" id="GO:0015031">
    <property type="term" value="P:protein transport"/>
    <property type="evidence" value="ECO:0007669"/>
    <property type="project" value="InterPro"/>
</dbReference>
<dbReference type="KEGG" id="tva:4759629"/>
<feature type="transmembrane region" description="Helical" evidence="6">
    <location>
        <begin position="131"/>
        <end position="153"/>
    </location>
</feature>
<dbReference type="AlphaFoldDB" id="A2F016"/>
<protein>
    <submittedName>
        <fullName evidence="7">Secretory carrier membrane protein, putative</fullName>
    </submittedName>
</protein>
<reference evidence="7" key="2">
    <citation type="journal article" date="2007" name="Science">
        <title>Draft genome sequence of the sexually transmitted pathogen Trichomonas vaginalis.</title>
        <authorList>
            <person name="Carlton J.M."/>
            <person name="Hirt R.P."/>
            <person name="Silva J.C."/>
            <person name="Delcher A.L."/>
            <person name="Schatz M."/>
            <person name="Zhao Q."/>
            <person name="Wortman J.R."/>
            <person name="Bidwell S.L."/>
            <person name="Alsmark U.C.M."/>
            <person name="Besteiro S."/>
            <person name="Sicheritz-Ponten T."/>
            <person name="Noel C.J."/>
            <person name="Dacks J.B."/>
            <person name="Foster P.G."/>
            <person name="Simillion C."/>
            <person name="Van de Peer Y."/>
            <person name="Miranda-Saavedra D."/>
            <person name="Barton G.J."/>
            <person name="Westrop G.D."/>
            <person name="Mueller S."/>
            <person name="Dessi D."/>
            <person name="Fiori P.L."/>
            <person name="Ren Q."/>
            <person name="Paulsen I."/>
            <person name="Zhang H."/>
            <person name="Bastida-Corcuera F.D."/>
            <person name="Simoes-Barbosa A."/>
            <person name="Brown M.T."/>
            <person name="Hayes R.D."/>
            <person name="Mukherjee M."/>
            <person name="Okumura C.Y."/>
            <person name="Schneider R."/>
            <person name="Smith A.J."/>
            <person name="Vanacova S."/>
            <person name="Villalvazo M."/>
            <person name="Haas B.J."/>
            <person name="Pertea M."/>
            <person name="Feldblyum T.V."/>
            <person name="Utterback T.R."/>
            <person name="Shu C.L."/>
            <person name="Osoegawa K."/>
            <person name="de Jong P.J."/>
            <person name="Hrdy I."/>
            <person name="Horvathova L."/>
            <person name="Zubacova Z."/>
            <person name="Dolezal P."/>
            <person name="Malik S.B."/>
            <person name="Logsdon J.M. Jr."/>
            <person name="Henze K."/>
            <person name="Gupta A."/>
            <person name="Wang C.C."/>
            <person name="Dunne R.L."/>
            <person name="Upcroft J.A."/>
            <person name="Upcroft P."/>
            <person name="White O."/>
            <person name="Salzberg S.L."/>
            <person name="Tang P."/>
            <person name="Chiu C.-H."/>
            <person name="Lee Y.-S."/>
            <person name="Embley T.M."/>
            <person name="Coombs G.H."/>
            <person name="Mottram J.C."/>
            <person name="Tachezy J."/>
            <person name="Fraser-Liggett C.M."/>
            <person name="Johnson P.J."/>
        </authorList>
    </citation>
    <scope>NUCLEOTIDE SEQUENCE [LARGE SCALE GENOMIC DNA]</scope>
    <source>
        <strain evidence="7">G3</strain>
    </source>
</reference>
<dbReference type="Pfam" id="PF04144">
    <property type="entry name" value="SCAMP"/>
    <property type="match status" value="1"/>
</dbReference>
<evidence type="ECO:0000313" key="7">
    <source>
        <dbReference type="EMBL" id="EAY01800.1"/>
    </source>
</evidence>
<feature type="transmembrane region" description="Helical" evidence="6">
    <location>
        <begin position="99"/>
        <end position="119"/>
    </location>
</feature>
<dbReference type="OrthoDB" id="242866at2759"/>
<comment type="subcellular location">
    <subcellularLocation>
        <location evidence="1">Membrane</location>
        <topology evidence="1">Multi-pass membrane protein</topology>
    </subcellularLocation>
</comment>
<feature type="transmembrane region" description="Helical" evidence="6">
    <location>
        <begin position="66"/>
        <end position="87"/>
    </location>
</feature>
<reference evidence="7" key="1">
    <citation type="submission" date="2006-10" db="EMBL/GenBank/DDBJ databases">
        <authorList>
            <person name="Amadeo P."/>
            <person name="Zhao Q."/>
            <person name="Wortman J."/>
            <person name="Fraser-Liggett C."/>
            <person name="Carlton J."/>
        </authorList>
    </citation>
    <scope>NUCLEOTIDE SEQUENCE</scope>
    <source>
        <strain evidence="7">G3</strain>
    </source>
</reference>
<dbReference type="eggNOG" id="KOG3088">
    <property type="taxonomic scope" value="Eukaryota"/>
</dbReference>
<evidence type="ECO:0000256" key="3">
    <source>
        <dbReference type="ARBA" id="ARBA00022989"/>
    </source>
</evidence>
<dbReference type="GO" id="GO:0032588">
    <property type="term" value="C:trans-Golgi network membrane"/>
    <property type="evidence" value="ECO:0000318"/>
    <property type="project" value="GO_Central"/>
</dbReference>
<evidence type="ECO:0000256" key="5">
    <source>
        <dbReference type="SAM" id="Coils"/>
    </source>
</evidence>
<dbReference type="InParanoid" id="A2F016"/>
<dbReference type="PANTHER" id="PTHR10687">
    <property type="entry name" value="SECRETORY CARRIER-ASSOCIATED MEMBRANE PROTEIN SCAMP"/>
    <property type="match status" value="1"/>
</dbReference>
<dbReference type="EMBL" id="DS113557">
    <property type="protein sequence ID" value="EAY01800.1"/>
    <property type="molecule type" value="Genomic_DNA"/>
</dbReference>
<proteinExistence type="predicted"/>
<dbReference type="VEuPathDB" id="TrichDB:TVAG_111570"/>
<keyword evidence="4 6" id="KW-0472">Membrane</keyword>
<sequence length="210" mass="23608">MSMDAQERYARIQAKEEELKRREAGLREQQLDIEDDRKPNWPVCCPFVYHDISGEIPIKNTAACKVAYILQYVWALTLIVNMLAAFGSGSMANYSVAKYIVFSIIYTILGIPLAFRVNYMKYYEQCKKEDLSLSWFLLEIIFFGLNVVGAVGLPNSGLCGVLYAIDAFSKGNGYIKIFGIISACAWILSSLGQGFLGSRSFLLYKNQGKD</sequence>
<name>A2F016_TRIV3</name>
<dbReference type="GO" id="GO:0055038">
    <property type="term" value="C:recycling endosome membrane"/>
    <property type="evidence" value="ECO:0000318"/>
    <property type="project" value="GO_Central"/>
</dbReference>
<accession>A2F016</accession>
<gene>
    <name evidence="7" type="ORF">TVAG_111570</name>
</gene>